<gene>
    <name evidence="1" type="ORF">M4486_04410</name>
</gene>
<dbReference type="EMBL" id="CP097218">
    <property type="protein sequence ID" value="UQN30561.1"/>
    <property type="molecule type" value="Genomic_DNA"/>
</dbReference>
<keyword evidence="2" id="KW-1185">Reference proteome</keyword>
<name>A0ABY4N7N0_9MICO</name>
<reference evidence="1" key="1">
    <citation type="submission" date="2022-05" db="EMBL/GenBank/DDBJ databases">
        <title>Genomic analysis of Brachybacterium sp. CBA3104.</title>
        <authorList>
            <person name="Roh S.W."/>
            <person name="Kim Y.B."/>
            <person name="Kim Y."/>
        </authorList>
    </citation>
    <scope>NUCLEOTIDE SEQUENCE</scope>
    <source>
        <strain evidence="1">CBA3104</strain>
    </source>
</reference>
<sequence>MTTFTDRARAEAEDAATIAHSPIRREDGNTYDSDEHIAYRRGFVAGAEWGASQEPTDAEVEAARSVLDEYEYADEPQAIRAALIAAREARA</sequence>
<organism evidence="1 2">
    <name type="scientific">Brachybacterium kimchii</name>
    <dbReference type="NCBI Taxonomy" id="2942909"/>
    <lineage>
        <taxon>Bacteria</taxon>
        <taxon>Bacillati</taxon>
        <taxon>Actinomycetota</taxon>
        <taxon>Actinomycetes</taxon>
        <taxon>Micrococcales</taxon>
        <taxon>Dermabacteraceae</taxon>
        <taxon>Brachybacterium</taxon>
    </lineage>
</organism>
<dbReference type="Proteomes" id="UP001055868">
    <property type="component" value="Chromosome"/>
</dbReference>
<proteinExistence type="predicted"/>
<protein>
    <submittedName>
        <fullName evidence="1">Uncharacterized protein</fullName>
    </submittedName>
</protein>
<evidence type="ECO:0000313" key="1">
    <source>
        <dbReference type="EMBL" id="UQN30561.1"/>
    </source>
</evidence>
<accession>A0ABY4N7N0</accession>
<dbReference type="RefSeq" id="WP_239203744.1">
    <property type="nucleotide sequence ID" value="NZ_CP097218.1"/>
</dbReference>
<evidence type="ECO:0000313" key="2">
    <source>
        <dbReference type="Proteomes" id="UP001055868"/>
    </source>
</evidence>